<protein>
    <submittedName>
        <fullName evidence="7">MipA/OmpV family protein</fullName>
    </submittedName>
</protein>
<organism evidence="7 8">
    <name type="scientific">Robbsia betulipollinis</name>
    <dbReference type="NCBI Taxonomy" id="2981849"/>
    <lineage>
        <taxon>Bacteria</taxon>
        <taxon>Pseudomonadati</taxon>
        <taxon>Pseudomonadota</taxon>
        <taxon>Betaproteobacteria</taxon>
        <taxon>Burkholderiales</taxon>
        <taxon>Burkholderiaceae</taxon>
        <taxon>Robbsia</taxon>
    </lineage>
</organism>
<keyword evidence="3 6" id="KW-0732">Signal</keyword>
<dbReference type="InterPro" id="IPR010583">
    <property type="entry name" value="MipA"/>
</dbReference>
<comment type="caution">
    <text evidence="7">The sequence shown here is derived from an EMBL/GenBank/DDBJ whole genome shotgun (WGS) entry which is preliminary data.</text>
</comment>
<accession>A0ABT3ZLY4</accession>
<evidence type="ECO:0000256" key="4">
    <source>
        <dbReference type="ARBA" id="ARBA00023136"/>
    </source>
</evidence>
<keyword evidence="8" id="KW-1185">Reference proteome</keyword>
<keyword evidence="4" id="KW-0472">Membrane</keyword>
<comment type="similarity">
    <text evidence="2">Belongs to the MipA/OmpV family.</text>
</comment>
<gene>
    <name evidence="7" type="ORF">OVY01_06880</name>
</gene>
<sequence>MARCIAHFRLLSRGAIAGCCAFVLALAVAGPVRAQAGMEGDTVTAAASSASSASSAAPTVASATPPDDGGVFGNHTDVSIGMGAGLDQRYMGARAFRPLLVPMLNVSRGIFFADTTRGAGIQYQSASGFYIGEALNYDTGRDDGDNWLRPGADRLARLGSVKGSLTSTLTVSQQIVSWLSANAQAEFGLDGRRGNQYQLGLESIAARGTQDPVTLDANVKLGDRRYNQTYFGVTRAQSVNSGYDGYAPGGGVYAYALSVTWDHHFDRHWTGELIVSGSFYTDKAANSPIAQRRVGVTVLPSVSYAF</sequence>
<evidence type="ECO:0000256" key="1">
    <source>
        <dbReference type="ARBA" id="ARBA00004442"/>
    </source>
</evidence>
<evidence type="ECO:0000313" key="8">
    <source>
        <dbReference type="Proteomes" id="UP001082899"/>
    </source>
</evidence>
<dbReference type="Proteomes" id="UP001082899">
    <property type="component" value="Unassembled WGS sequence"/>
</dbReference>
<evidence type="ECO:0000313" key="7">
    <source>
        <dbReference type="EMBL" id="MCY0386960.1"/>
    </source>
</evidence>
<name>A0ABT3ZLY4_9BURK</name>
<dbReference type="PANTHER" id="PTHR38776:SF1">
    <property type="entry name" value="MLTA-INTERACTING PROTEIN-RELATED"/>
    <property type="match status" value="1"/>
</dbReference>
<evidence type="ECO:0000256" key="5">
    <source>
        <dbReference type="ARBA" id="ARBA00023237"/>
    </source>
</evidence>
<evidence type="ECO:0000256" key="6">
    <source>
        <dbReference type="SAM" id="SignalP"/>
    </source>
</evidence>
<dbReference type="PANTHER" id="PTHR38776">
    <property type="entry name" value="MLTA-INTERACTING PROTEIN-RELATED"/>
    <property type="match status" value="1"/>
</dbReference>
<reference evidence="7" key="1">
    <citation type="submission" date="2022-11" db="EMBL/GenBank/DDBJ databases">
        <title>Robbsia betulipollinis sp. nov., isolated from pollen of birch (Betula pendula).</title>
        <authorList>
            <person name="Shi H."/>
            <person name="Ambika Manirajan B."/>
            <person name="Ratering S."/>
            <person name="Geissler-Plaum R."/>
            <person name="Schnell S."/>
        </authorList>
    </citation>
    <scope>NUCLEOTIDE SEQUENCE</scope>
    <source>
        <strain evidence="7">Bb-Pol-6</strain>
    </source>
</reference>
<proteinExistence type="inferred from homology"/>
<feature type="signal peptide" evidence="6">
    <location>
        <begin position="1"/>
        <end position="34"/>
    </location>
</feature>
<feature type="chain" id="PRO_5045642841" evidence="6">
    <location>
        <begin position="35"/>
        <end position="306"/>
    </location>
</feature>
<dbReference type="Pfam" id="PF06629">
    <property type="entry name" value="MipA"/>
    <property type="match status" value="1"/>
</dbReference>
<evidence type="ECO:0000256" key="3">
    <source>
        <dbReference type="ARBA" id="ARBA00022729"/>
    </source>
</evidence>
<evidence type="ECO:0000256" key="2">
    <source>
        <dbReference type="ARBA" id="ARBA00005722"/>
    </source>
</evidence>
<dbReference type="EMBL" id="JAPMXC010000001">
    <property type="protein sequence ID" value="MCY0386960.1"/>
    <property type="molecule type" value="Genomic_DNA"/>
</dbReference>
<comment type="subcellular location">
    <subcellularLocation>
        <location evidence="1">Cell outer membrane</location>
    </subcellularLocation>
</comment>
<dbReference type="RefSeq" id="WP_267846632.1">
    <property type="nucleotide sequence ID" value="NZ_JAPMXC010000001.1"/>
</dbReference>
<keyword evidence="5" id="KW-0998">Cell outer membrane</keyword>